<dbReference type="FunFam" id="3.20.20.70:FF:000040">
    <property type="entry name" value="Lipoyl synthase"/>
    <property type="match status" value="1"/>
</dbReference>
<feature type="domain" description="Radical SAM core" evidence="10">
    <location>
        <begin position="48"/>
        <end position="263"/>
    </location>
</feature>
<dbReference type="SFLD" id="SFLDS00029">
    <property type="entry name" value="Radical_SAM"/>
    <property type="match status" value="1"/>
</dbReference>
<dbReference type="InterPro" id="IPR058240">
    <property type="entry name" value="rSAM_sf"/>
</dbReference>
<proteinExistence type="inferred from homology"/>
<evidence type="ECO:0000313" key="12">
    <source>
        <dbReference type="Proteomes" id="UP000064893"/>
    </source>
</evidence>
<feature type="binding site" evidence="9">
    <location>
        <position position="47"/>
    </location>
    <ligand>
        <name>[4Fe-4S] cluster</name>
        <dbReference type="ChEBI" id="CHEBI:49883"/>
        <label>1</label>
    </ligand>
</feature>
<keyword evidence="2 9" id="KW-0963">Cytoplasm</keyword>
<keyword evidence="7 9" id="KW-0411">Iron-sulfur</keyword>
<sequence length="285" mass="32457">MQYQRKPDWLKIKLPQSDHYRRINQLIQSNNLHTICTSGKCPNMGECWNNGTATFMILGDTCTRGCRFCNVKTSKNPAPADQNEPIKLARAINKLGIKHAVITSVDRDDLSDRGAYHWARTIKEIKYKNPDLTIETLIPDFDANPRLLDMIIDAEPDIISHNLETVKRLTPKIRSKAEYATSLRVLKYLAQNDVQTKSGIMVGLGETMEDILEVMDDLLKVDCKILTIGQYLQPSPKNIAVQRFVEPKEFDEYKRIGIEKGFTVVESGPLVRSSYHAEQHLSKEN</sequence>
<comment type="function">
    <text evidence="9">Catalyzes the radical-mediated insertion of two sulfur atoms into the C-6 and C-8 positions of the octanoyl moiety bound to the lipoyl domains of lipoate-dependent enzymes, thereby converting the octanoylated domains into lipoylated derivatives.</text>
</comment>
<evidence type="ECO:0000256" key="5">
    <source>
        <dbReference type="ARBA" id="ARBA00022723"/>
    </source>
</evidence>
<dbReference type="GO" id="GO:0046872">
    <property type="term" value="F:metal ion binding"/>
    <property type="evidence" value="ECO:0007669"/>
    <property type="project" value="UniProtKB-KW"/>
</dbReference>
<comment type="cofactor">
    <cofactor evidence="9">
        <name>[4Fe-4S] cluster</name>
        <dbReference type="ChEBI" id="CHEBI:49883"/>
    </cofactor>
    <text evidence="9">Binds 2 [4Fe-4S] clusters per subunit. One cluster is coordinated with 3 cysteines and an exchangeable S-adenosyl-L-methionine.</text>
</comment>
<dbReference type="NCBIfam" id="NF009544">
    <property type="entry name" value="PRK12928.1"/>
    <property type="match status" value="1"/>
</dbReference>
<dbReference type="PIRSF" id="PIRSF005963">
    <property type="entry name" value="Lipoyl_synth"/>
    <property type="match status" value="1"/>
</dbReference>
<accession>A0A0S2I1N9</accession>
<comment type="similarity">
    <text evidence="9">Belongs to the radical SAM superfamily. Lipoyl synthase family.</text>
</comment>
<name>A0A0S2I1N9_9BACT</name>
<keyword evidence="4 9" id="KW-0949">S-adenosyl-L-methionine</keyword>
<dbReference type="PROSITE" id="PS51918">
    <property type="entry name" value="RADICAL_SAM"/>
    <property type="match status" value="1"/>
</dbReference>
<dbReference type="NCBIfam" id="NF004019">
    <property type="entry name" value="PRK05481.1"/>
    <property type="match status" value="1"/>
</dbReference>
<dbReference type="SUPFAM" id="SSF102114">
    <property type="entry name" value="Radical SAM enzymes"/>
    <property type="match status" value="1"/>
</dbReference>
<dbReference type="InterPro" id="IPR013785">
    <property type="entry name" value="Aldolase_TIM"/>
</dbReference>
<dbReference type="Pfam" id="PF04055">
    <property type="entry name" value="Radical_SAM"/>
    <property type="match status" value="1"/>
</dbReference>
<dbReference type="PATRIC" id="fig|1307839.3.peg.2653"/>
<feature type="binding site" evidence="9">
    <location>
        <position position="274"/>
    </location>
    <ligand>
        <name>[4Fe-4S] cluster</name>
        <dbReference type="ChEBI" id="CHEBI:49883"/>
        <label>1</label>
    </ligand>
</feature>
<feature type="binding site" evidence="9">
    <location>
        <position position="36"/>
    </location>
    <ligand>
        <name>[4Fe-4S] cluster</name>
        <dbReference type="ChEBI" id="CHEBI:49883"/>
        <label>1</label>
    </ligand>
</feature>
<dbReference type="OrthoDB" id="9787898at2"/>
<reference evidence="11 12" key="1">
    <citation type="submission" date="2015-11" db="EMBL/GenBank/DDBJ databases">
        <title>Description and complete genome sequence of a novel strain predominating in hypersaline microbial mats and representing a new family of the Bacteriodetes phylum.</title>
        <authorList>
            <person name="Spring S."/>
            <person name="Bunk B."/>
            <person name="Sproer C."/>
            <person name="Klenk H.-P."/>
        </authorList>
    </citation>
    <scope>NUCLEOTIDE SEQUENCE [LARGE SCALE GENOMIC DNA]</scope>
    <source>
        <strain evidence="11 12">L21-Spi-D4</strain>
    </source>
</reference>
<keyword evidence="1 9" id="KW-0004">4Fe-4S</keyword>
<evidence type="ECO:0000256" key="7">
    <source>
        <dbReference type="ARBA" id="ARBA00023014"/>
    </source>
</evidence>
<dbReference type="EC" id="2.8.1.8" evidence="9"/>
<keyword evidence="5 9" id="KW-0479">Metal-binding</keyword>
<feature type="binding site" evidence="9">
    <location>
        <position position="69"/>
    </location>
    <ligand>
        <name>[4Fe-4S] cluster</name>
        <dbReference type="ChEBI" id="CHEBI:49883"/>
        <label>2</label>
        <note>4Fe-4S-S-AdoMet</note>
    </ligand>
</feature>
<comment type="catalytic activity">
    <reaction evidence="8 9">
        <text>[[Fe-S] cluster scaffold protein carrying a second [4Fe-4S](2+) cluster] + N(6)-octanoyl-L-lysyl-[protein] + 2 oxidized [2Fe-2S]-[ferredoxin] + 2 S-adenosyl-L-methionine + 4 H(+) = [[Fe-S] cluster scaffold protein] + N(6)-[(R)-dihydrolipoyl]-L-lysyl-[protein] + 4 Fe(3+) + 2 hydrogen sulfide + 2 5'-deoxyadenosine + 2 L-methionine + 2 reduced [2Fe-2S]-[ferredoxin]</text>
        <dbReference type="Rhea" id="RHEA:16585"/>
        <dbReference type="Rhea" id="RHEA-COMP:9928"/>
        <dbReference type="Rhea" id="RHEA-COMP:10000"/>
        <dbReference type="Rhea" id="RHEA-COMP:10001"/>
        <dbReference type="Rhea" id="RHEA-COMP:10475"/>
        <dbReference type="Rhea" id="RHEA-COMP:14568"/>
        <dbReference type="Rhea" id="RHEA-COMP:14569"/>
        <dbReference type="ChEBI" id="CHEBI:15378"/>
        <dbReference type="ChEBI" id="CHEBI:17319"/>
        <dbReference type="ChEBI" id="CHEBI:29034"/>
        <dbReference type="ChEBI" id="CHEBI:29919"/>
        <dbReference type="ChEBI" id="CHEBI:33722"/>
        <dbReference type="ChEBI" id="CHEBI:33737"/>
        <dbReference type="ChEBI" id="CHEBI:33738"/>
        <dbReference type="ChEBI" id="CHEBI:57844"/>
        <dbReference type="ChEBI" id="CHEBI:59789"/>
        <dbReference type="ChEBI" id="CHEBI:78809"/>
        <dbReference type="ChEBI" id="CHEBI:83100"/>
        <dbReference type="EC" id="2.8.1.8"/>
    </reaction>
</comment>
<dbReference type="NCBIfam" id="TIGR00510">
    <property type="entry name" value="lipA"/>
    <property type="match status" value="1"/>
</dbReference>
<dbReference type="UniPathway" id="UPA00538">
    <property type="reaction ID" value="UER00593"/>
</dbReference>
<gene>
    <name evidence="9 11" type="primary">lipA</name>
    <name evidence="11" type="ORF">L21SP5_02527</name>
</gene>
<dbReference type="Proteomes" id="UP000064893">
    <property type="component" value="Chromosome"/>
</dbReference>
<evidence type="ECO:0000313" key="11">
    <source>
        <dbReference type="EMBL" id="ALO16151.1"/>
    </source>
</evidence>
<evidence type="ECO:0000256" key="6">
    <source>
        <dbReference type="ARBA" id="ARBA00023004"/>
    </source>
</evidence>
<dbReference type="CDD" id="cd01335">
    <property type="entry name" value="Radical_SAM"/>
    <property type="match status" value="1"/>
</dbReference>
<dbReference type="SMART" id="SM00729">
    <property type="entry name" value="Elp3"/>
    <property type="match status" value="1"/>
</dbReference>
<evidence type="ECO:0000256" key="8">
    <source>
        <dbReference type="ARBA" id="ARBA00047326"/>
    </source>
</evidence>
<dbReference type="InterPro" id="IPR007197">
    <property type="entry name" value="rSAM"/>
</dbReference>
<organism evidence="11 12">
    <name type="scientific">Salinivirga cyanobacteriivorans</name>
    <dbReference type="NCBI Taxonomy" id="1307839"/>
    <lineage>
        <taxon>Bacteria</taxon>
        <taxon>Pseudomonadati</taxon>
        <taxon>Bacteroidota</taxon>
        <taxon>Bacteroidia</taxon>
        <taxon>Bacteroidales</taxon>
        <taxon>Salinivirgaceae</taxon>
        <taxon>Salinivirga</taxon>
    </lineage>
</organism>
<feature type="binding site" evidence="9">
    <location>
        <position position="66"/>
    </location>
    <ligand>
        <name>[4Fe-4S] cluster</name>
        <dbReference type="ChEBI" id="CHEBI:49883"/>
        <label>2</label>
        <note>4Fe-4S-S-AdoMet</note>
    </ligand>
</feature>
<dbReference type="SFLD" id="SFLDG01058">
    <property type="entry name" value="lipoyl_synthase_like"/>
    <property type="match status" value="1"/>
</dbReference>
<feature type="binding site" evidence="9">
    <location>
        <position position="62"/>
    </location>
    <ligand>
        <name>[4Fe-4S] cluster</name>
        <dbReference type="ChEBI" id="CHEBI:49883"/>
        <label>2</label>
        <note>4Fe-4S-S-AdoMet</note>
    </ligand>
</feature>
<dbReference type="Gene3D" id="3.20.20.70">
    <property type="entry name" value="Aldolase class I"/>
    <property type="match status" value="1"/>
</dbReference>
<dbReference type="GO" id="GO:0016992">
    <property type="term" value="F:lipoate synthase activity"/>
    <property type="evidence" value="ECO:0007669"/>
    <property type="project" value="UniProtKB-UniRule"/>
</dbReference>
<feature type="binding site" evidence="9">
    <location>
        <position position="41"/>
    </location>
    <ligand>
        <name>[4Fe-4S] cluster</name>
        <dbReference type="ChEBI" id="CHEBI:49883"/>
        <label>1</label>
    </ligand>
</feature>
<dbReference type="STRING" id="1307839.L21SP5_02527"/>
<dbReference type="GO" id="GO:0051539">
    <property type="term" value="F:4 iron, 4 sulfur cluster binding"/>
    <property type="evidence" value="ECO:0007669"/>
    <property type="project" value="UniProtKB-UniRule"/>
</dbReference>
<dbReference type="EMBL" id="CP013118">
    <property type="protein sequence ID" value="ALO16151.1"/>
    <property type="molecule type" value="Genomic_DNA"/>
</dbReference>
<dbReference type="InterPro" id="IPR006638">
    <property type="entry name" value="Elp3/MiaA/NifB-like_rSAM"/>
</dbReference>
<dbReference type="PANTHER" id="PTHR10949:SF0">
    <property type="entry name" value="LIPOYL SYNTHASE, MITOCHONDRIAL"/>
    <property type="match status" value="1"/>
</dbReference>
<comment type="subcellular location">
    <subcellularLocation>
        <location evidence="9">Cytoplasm</location>
    </subcellularLocation>
</comment>
<evidence type="ECO:0000256" key="9">
    <source>
        <dbReference type="HAMAP-Rule" id="MF_00206"/>
    </source>
</evidence>
<comment type="pathway">
    <text evidence="9">Protein modification; protein lipoylation via endogenous pathway; protein N(6)-(lipoyl)lysine from octanoyl-[acyl-carrier-protein]: step 2/2.</text>
</comment>
<evidence type="ECO:0000256" key="2">
    <source>
        <dbReference type="ARBA" id="ARBA00022490"/>
    </source>
</evidence>
<dbReference type="PANTHER" id="PTHR10949">
    <property type="entry name" value="LIPOYL SYNTHASE"/>
    <property type="match status" value="1"/>
</dbReference>
<evidence type="ECO:0000256" key="1">
    <source>
        <dbReference type="ARBA" id="ARBA00022485"/>
    </source>
</evidence>
<keyword evidence="3 9" id="KW-0808">Transferase</keyword>
<dbReference type="GO" id="GO:0005737">
    <property type="term" value="C:cytoplasm"/>
    <property type="evidence" value="ECO:0007669"/>
    <property type="project" value="UniProtKB-SubCell"/>
</dbReference>
<protein>
    <recommendedName>
        <fullName evidence="9">Lipoyl synthase</fullName>
        <ecNumber evidence="9">2.8.1.8</ecNumber>
    </recommendedName>
    <alternativeName>
        <fullName evidence="9">Lip-syn</fullName>
        <shortName evidence="9">LS</shortName>
    </alternativeName>
    <alternativeName>
        <fullName evidence="9">Lipoate synthase</fullName>
    </alternativeName>
    <alternativeName>
        <fullName evidence="9">Lipoic acid synthase</fullName>
    </alternativeName>
    <alternativeName>
        <fullName evidence="9">Sulfur insertion protein LipA</fullName>
    </alternativeName>
</protein>
<dbReference type="HAMAP" id="MF_00206">
    <property type="entry name" value="Lipoyl_synth"/>
    <property type="match status" value="1"/>
</dbReference>
<evidence type="ECO:0000256" key="4">
    <source>
        <dbReference type="ARBA" id="ARBA00022691"/>
    </source>
</evidence>
<dbReference type="KEGG" id="blq:L21SP5_02527"/>
<evidence type="ECO:0000256" key="3">
    <source>
        <dbReference type="ARBA" id="ARBA00022679"/>
    </source>
</evidence>
<dbReference type="GO" id="GO:0009249">
    <property type="term" value="P:protein lipoylation"/>
    <property type="evidence" value="ECO:0007669"/>
    <property type="project" value="UniProtKB-UniRule"/>
</dbReference>
<keyword evidence="6 9" id="KW-0408">Iron</keyword>
<evidence type="ECO:0000259" key="10">
    <source>
        <dbReference type="PROSITE" id="PS51918"/>
    </source>
</evidence>
<keyword evidence="12" id="KW-1185">Reference proteome</keyword>
<dbReference type="SFLD" id="SFLDF00271">
    <property type="entry name" value="lipoyl_synthase"/>
    <property type="match status" value="1"/>
</dbReference>
<dbReference type="AlphaFoldDB" id="A0A0S2I1N9"/>
<dbReference type="InterPro" id="IPR003698">
    <property type="entry name" value="Lipoyl_synth"/>
</dbReference>